<dbReference type="InterPro" id="IPR001128">
    <property type="entry name" value="Cyt_P450"/>
</dbReference>
<keyword evidence="8" id="KW-1185">Reference proteome</keyword>
<dbReference type="InterPro" id="IPR050121">
    <property type="entry name" value="Cytochrome_P450_monoxygenase"/>
</dbReference>
<comment type="similarity">
    <text evidence="2">Belongs to the cytochrome P450 family.</text>
</comment>
<dbReference type="Proteomes" id="UP000325902">
    <property type="component" value="Unassembled WGS sequence"/>
</dbReference>
<feature type="transmembrane region" description="Helical" evidence="6">
    <location>
        <begin position="34"/>
        <end position="55"/>
    </location>
</feature>
<comment type="caution">
    <text evidence="7">The sequence shown here is derived from an EMBL/GenBank/DDBJ whole genome shotgun (WGS) entry which is preliminary data.</text>
</comment>
<dbReference type="InterPro" id="IPR036396">
    <property type="entry name" value="Cyt_P450_sf"/>
</dbReference>
<comment type="cofactor">
    <cofactor evidence="1 5">
        <name>heme</name>
        <dbReference type="ChEBI" id="CHEBI:30413"/>
    </cofactor>
</comment>
<dbReference type="InterPro" id="IPR002403">
    <property type="entry name" value="Cyt_P450_E_grp-IV"/>
</dbReference>
<evidence type="ECO:0000313" key="7">
    <source>
        <dbReference type="EMBL" id="KAB2568989.1"/>
    </source>
</evidence>
<dbReference type="GO" id="GO:0016705">
    <property type="term" value="F:oxidoreductase activity, acting on paired donors, with incorporation or reduction of molecular oxygen"/>
    <property type="evidence" value="ECO:0007669"/>
    <property type="project" value="InterPro"/>
</dbReference>
<evidence type="ECO:0000256" key="5">
    <source>
        <dbReference type="PIRSR" id="PIRSR602403-1"/>
    </source>
</evidence>
<evidence type="ECO:0000256" key="4">
    <source>
        <dbReference type="ARBA" id="ARBA00023004"/>
    </source>
</evidence>
<proteinExistence type="inferred from homology"/>
<protein>
    <submittedName>
        <fullName evidence="7">Tryprostatin B 6-hydroxylase</fullName>
    </submittedName>
</protein>
<dbReference type="PRINTS" id="PR00385">
    <property type="entry name" value="P450"/>
</dbReference>
<accession>A0A5N5CUG7</accession>
<keyword evidence="4 5" id="KW-0408">Iron</keyword>
<evidence type="ECO:0000256" key="6">
    <source>
        <dbReference type="SAM" id="Phobius"/>
    </source>
</evidence>
<dbReference type="SUPFAM" id="SSF48264">
    <property type="entry name" value="Cytochrome P450"/>
    <property type="match status" value="1"/>
</dbReference>
<name>A0A5N5CUG7_9PEZI</name>
<keyword evidence="5" id="KW-0349">Heme</keyword>
<dbReference type="EMBL" id="VCHE01000242">
    <property type="protein sequence ID" value="KAB2568989.1"/>
    <property type="molecule type" value="Genomic_DNA"/>
</dbReference>
<keyword evidence="6" id="KW-0472">Membrane</keyword>
<keyword evidence="6" id="KW-0812">Transmembrane</keyword>
<evidence type="ECO:0000256" key="3">
    <source>
        <dbReference type="ARBA" id="ARBA00022723"/>
    </source>
</evidence>
<keyword evidence="6" id="KW-1133">Transmembrane helix</keyword>
<dbReference type="Pfam" id="PF00067">
    <property type="entry name" value="p450"/>
    <property type="match status" value="1"/>
</dbReference>
<gene>
    <name evidence="7" type="ORF">DBV05_g12334</name>
</gene>
<dbReference type="PANTHER" id="PTHR24305:SF78">
    <property type="entry name" value="P450, PUTATIVE (EUROFUNG)-RELATED"/>
    <property type="match status" value="1"/>
</dbReference>
<reference evidence="7 8" key="1">
    <citation type="journal article" date="2019" name="Sci. Rep.">
        <title>A multi-omics analysis of the grapevine pathogen Lasiodiplodia theobromae reveals that temperature affects the expression of virulence- and pathogenicity-related genes.</title>
        <authorList>
            <person name="Felix C."/>
            <person name="Meneses R."/>
            <person name="Goncalves M.F.M."/>
            <person name="Tilleman L."/>
            <person name="Duarte A.S."/>
            <person name="Jorrin-Novo J.V."/>
            <person name="Van de Peer Y."/>
            <person name="Deforce D."/>
            <person name="Van Nieuwerburgh F."/>
            <person name="Esteves A.C."/>
            <person name="Alves A."/>
        </authorList>
    </citation>
    <scope>NUCLEOTIDE SEQUENCE [LARGE SCALE GENOMIC DNA]</scope>
    <source>
        <strain evidence="7 8">LA-SOL3</strain>
    </source>
</reference>
<dbReference type="GO" id="GO:0020037">
    <property type="term" value="F:heme binding"/>
    <property type="evidence" value="ECO:0007669"/>
    <property type="project" value="InterPro"/>
</dbReference>
<dbReference type="OrthoDB" id="6692864at2759"/>
<organism evidence="7 8">
    <name type="scientific">Lasiodiplodia theobromae</name>
    <dbReference type="NCBI Taxonomy" id="45133"/>
    <lineage>
        <taxon>Eukaryota</taxon>
        <taxon>Fungi</taxon>
        <taxon>Dikarya</taxon>
        <taxon>Ascomycota</taxon>
        <taxon>Pezizomycotina</taxon>
        <taxon>Dothideomycetes</taxon>
        <taxon>Dothideomycetes incertae sedis</taxon>
        <taxon>Botryosphaeriales</taxon>
        <taxon>Botryosphaeriaceae</taxon>
        <taxon>Lasiodiplodia</taxon>
    </lineage>
</organism>
<dbReference type="GO" id="GO:0005506">
    <property type="term" value="F:iron ion binding"/>
    <property type="evidence" value="ECO:0007669"/>
    <property type="project" value="InterPro"/>
</dbReference>
<evidence type="ECO:0000256" key="2">
    <source>
        <dbReference type="ARBA" id="ARBA00010617"/>
    </source>
</evidence>
<dbReference type="AlphaFoldDB" id="A0A5N5CUG7"/>
<dbReference type="GO" id="GO:0004497">
    <property type="term" value="F:monooxygenase activity"/>
    <property type="evidence" value="ECO:0007669"/>
    <property type="project" value="InterPro"/>
</dbReference>
<dbReference type="PANTHER" id="PTHR24305">
    <property type="entry name" value="CYTOCHROME P450"/>
    <property type="match status" value="1"/>
</dbReference>
<feature type="transmembrane region" description="Helical" evidence="6">
    <location>
        <begin position="67"/>
        <end position="87"/>
    </location>
</feature>
<evidence type="ECO:0000313" key="8">
    <source>
        <dbReference type="Proteomes" id="UP000325902"/>
    </source>
</evidence>
<evidence type="ECO:0000256" key="1">
    <source>
        <dbReference type="ARBA" id="ARBA00001971"/>
    </source>
</evidence>
<dbReference type="Gene3D" id="1.10.630.10">
    <property type="entry name" value="Cytochrome P450"/>
    <property type="match status" value="1"/>
</dbReference>
<dbReference type="PRINTS" id="PR00465">
    <property type="entry name" value="EP450IV"/>
</dbReference>
<keyword evidence="3 5" id="KW-0479">Metal-binding</keyword>
<feature type="binding site" description="axial binding residue" evidence="5">
    <location>
        <position position="516"/>
    </location>
    <ligand>
        <name>heme</name>
        <dbReference type="ChEBI" id="CHEBI:30413"/>
    </ligand>
    <ligandPart>
        <name>Fe</name>
        <dbReference type="ChEBI" id="CHEBI:18248"/>
    </ligandPart>
</feature>
<sequence length="579" mass="64538">MTGINLQSVPTACLASAAAGVAFHGVVQYIELDLILLHALVAASFLLPALIYIDINVYDSTLQFSTLKLACFAFGLTSSILVYRAFFHRLRRFPGPFAARLSKLYAVSLSTGLRYNIELQKLHQKYGDIVRTGPRELSIIRPSAIPAIIECPKNYFYQHTDWRSDHVGLAETRDIEDHQRRKRGWDRALNLKSIEKYEAAIQNAISDLLEVFSSTGGKPFDVTQGMLWLAYDVMGIVGFSRDFGQVRTRGGDKSMAAMREQMKILGFMKHIPWLINVILNIPGVTGMSGFLRKCRQLAEEKQKVQLFPPPSTASIFAPSTWNPDDKSSATQDIISWLLHAYETKASYAPPTLQALDEDTRVTILAGSDTTAGTLANIIYYLTLHPHTYTALQTRLATLFPDGPRTFSYATLARSPAGKPALALLDAIIAETLRLKPAIPSGNGRTTPPQGVVLPDGTRLPGSVDVWMPQYVMQRDARHFVEPDAFVPERWMEGSGKEGWVKERSAWWPFYSGMYACPGKQMAYLEMRSVVARMALGFDLKRPGEGEVGAEDWGRFEEETLDTFTLTVAPLRLCFVERGV</sequence>
<feature type="transmembrane region" description="Helical" evidence="6">
    <location>
        <begin position="6"/>
        <end position="27"/>
    </location>
</feature>